<dbReference type="AlphaFoldDB" id="A0A174YNN9"/>
<evidence type="ECO:0000256" key="1">
    <source>
        <dbReference type="ARBA" id="ARBA00023015"/>
    </source>
</evidence>
<organism evidence="5 6">
    <name type="scientific">Lachnospira eligens</name>
    <dbReference type="NCBI Taxonomy" id="39485"/>
    <lineage>
        <taxon>Bacteria</taxon>
        <taxon>Bacillati</taxon>
        <taxon>Bacillota</taxon>
        <taxon>Clostridia</taxon>
        <taxon>Lachnospirales</taxon>
        <taxon>Lachnospiraceae</taxon>
        <taxon>Lachnospira</taxon>
    </lineage>
</organism>
<evidence type="ECO:0000313" key="6">
    <source>
        <dbReference type="Proteomes" id="UP000095621"/>
    </source>
</evidence>
<dbReference type="Pfam" id="PF07729">
    <property type="entry name" value="FCD"/>
    <property type="match status" value="1"/>
</dbReference>
<dbReference type="GO" id="GO:0003677">
    <property type="term" value="F:DNA binding"/>
    <property type="evidence" value="ECO:0007669"/>
    <property type="project" value="UniProtKB-KW"/>
</dbReference>
<dbReference type="PROSITE" id="PS50949">
    <property type="entry name" value="HTH_GNTR"/>
    <property type="match status" value="1"/>
</dbReference>
<protein>
    <submittedName>
        <fullName evidence="5">L-lactate utilization operon repressor</fullName>
    </submittedName>
</protein>
<reference evidence="5 6" key="1">
    <citation type="submission" date="2015-09" db="EMBL/GenBank/DDBJ databases">
        <authorList>
            <consortium name="Pathogen Informatics"/>
        </authorList>
    </citation>
    <scope>NUCLEOTIDE SEQUENCE [LARGE SCALE GENOMIC DNA]</scope>
    <source>
        <strain evidence="5 6">2789STDY5834875</strain>
    </source>
</reference>
<dbReference type="SMART" id="SM00345">
    <property type="entry name" value="HTH_GNTR"/>
    <property type="match status" value="1"/>
</dbReference>
<dbReference type="CDD" id="cd07377">
    <property type="entry name" value="WHTH_GntR"/>
    <property type="match status" value="1"/>
</dbReference>
<dbReference type="PRINTS" id="PR00035">
    <property type="entry name" value="HTHGNTR"/>
</dbReference>
<dbReference type="PANTHER" id="PTHR43537:SF24">
    <property type="entry name" value="GLUCONATE OPERON TRANSCRIPTIONAL REPRESSOR"/>
    <property type="match status" value="1"/>
</dbReference>
<name>A0A174YNN9_9FIRM</name>
<evidence type="ECO:0000256" key="2">
    <source>
        <dbReference type="ARBA" id="ARBA00023125"/>
    </source>
</evidence>
<dbReference type="SUPFAM" id="SSF46785">
    <property type="entry name" value="Winged helix' DNA-binding domain"/>
    <property type="match status" value="1"/>
</dbReference>
<dbReference type="Proteomes" id="UP000095621">
    <property type="component" value="Unassembled WGS sequence"/>
</dbReference>
<proteinExistence type="predicted"/>
<keyword evidence="2" id="KW-0238">DNA-binding</keyword>
<dbReference type="RefSeq" id="WP_055215339.1">
    <property type="nucleotide sequence ID" value="NZ_CZBU01000002.1"/>
</dbReference>
<dbReference type="InterPro" id="IPR011711">
    <property type="entry name" value="GntR_C"/>
</dbReference>
<dbReference type="InterPro" id="IPR008920">
    <property type="entry name" value="TF_FadR/GntR_C"/>
</dbReference>
<dbReference type="InterPro" id="IPR000524">
    <property type="entry name" value="Tscrpt_reg_HTH_GntR"/>
</dbReference>
<evidence type="ECO:0000259" key="4">
    <source>
        <dbReference type="PROSITE" id="PS50949"/>
    </source>
</evidence>
<accession>A0A174YNN9</accession>
<dbReference type="Gene3D" id="1.10.10.10">
    <property type="entry name" value="Winged helix-like DNA-binding domain superfamily/Winged helix DNA-binding domain"/>
    <property type="match status" value="1"/>
</dbReference>
<sequence length="220" mass="25597">MQLMSSLQQEAYNYIKDLILTNRLDVNNLYSETKLSKELGISRTPMREALQCLSQDGYIDVIPSKGFRIRQLNQKDMKETIQIRCAIEGFCTHCLANDINTARGQKTIRELGNILDLQYKTIEDHPDNDNYEDFISYDHQFHLLLVKYINNDEVNHIFQRLMYLIKLTSQSALEVDGRITGTLDEHKKYFDYLKAGNGDKAYSILIDHLMMPLNVVKPEK</sequence>
<evidence type="ECO:0000256" key="3">
    <source>
        <dbReference type="ARBA" id="ARBA00023163"/>
    </source>
</evidence>
<evidence type="ECO:0000313" key="5">
    <source>
        <dbReference type="EMBL" id="CUQ76743.1"/>
    </source>
</evidence>
<dbReference type="PANTHER" id="PTHR43537">
    <property type="entry name" value="TRANSCRIPTIONAL REGULATOR, GNTR FAMILY"/>
    <property type="match status" value="1"/>
</dbReference>
<feature type="domain" description="HTH gntR-type" evidence="4">
    <location>
        <begin position="5"/>
        <end position="72"/>
    </location>
</feature>
<dbReference type="Gene3D" id="1.20.120.530">
    <property type="entry name" value="GntR ligand-binding domain-like"/>
    <property type="match status" value="1"/>
</dbReference>
<keyword evidence="3" id="KW-0804">Transcription</keyword>
<dbReference type="SUPFAM" id="SSF48008">
    <property type="entry name" value="GntR ligand-binding domain-like"/>
    <property type="match status" value="1"/>
</dbReference>
<dbReference type="OrthoDB" id="389878at2"/>
<dbReference type="EMBL" id="CZBU01000002">
    <property type="protein sequence ID" value="CUQ76743.1"/>
    <property type="molecule type" value="Genomic_DNA"/>
</dbReference>
<gene>
    <name evidence="5" type="primary">lutR_2</name>
    <name evidence="5" type="ORF">ERS852490_01227</name>
</gene>
<dbReference type="SMART" id="SM00895">
    <property type="entry name" value="FCD"/>
    <property type="match status" value="1"/>
</dbReference>
<dbReference type="InterPro" id="IPR036388">
    <property type="entry name" value="WH-like_DNA-bd_sf"/>
</dbReference>
<keyword evidence="1" id="KW-0805">Transcription regulation</keyword>
<dbReference type="InterPro" id="IPR036390">
    <property type="entry name" value="WH_DNA-bd_sf"/>
</dbReference>
<dbReference type="GO" id="GO:0003700">
    <property type="term" value="F:DNA-binding transcription factor activity"/>
    <property type="evidence" value="ECO:0007669"/>
    <property type="project" value="InterPro"/>
</dbReference>
<dbReference type="Pfam" id="PF00392">
    <property type="entry name" value="GntR"/>
    <property type="match status" value="1"/>
</dbReference>